<evidence type="ECO:0008006" key="8">
    <source>
        <dbReference type="Google" id="ProtNLM"/>
    </source>
</evidence>
<dbReference type="PhylomeDB" id="E9H3C1"/>
<dbReference type="PANTHER" id="PTHR31139">
    <property type="entry name" value="ECTOPIC P GRANULES PROTEIN 5 HOMOLOG"/>
    <property type="match status" value="1"/>
</dbReference>
<organism evidence="6 7">
    <name type="scientific">Daphnia pulex</name>
    <name type="common">Water flea</name>
    <dbReference type="NCBI Taxonomy" id="6669"/>
    <lineage>
        <taxon>Eukaryota</taxon>
        <taxon>Metazoa</taxon>
        <taxon>Ecdysozoa</taxon>
        <taxon>Arthropoda</taxon>
        <taxon>Crustacea</taxon>
        <taxon>Branchiopoda</taxon>
        <taxon>Diplostraca</taxon>
        <taxon>Cladocera</taxon>
        <taxon>Anomopoda</taxon>
        <taxon>Daphniidae</taxon>
        <taxon>Daphnia</taxon>
    </lineage>
</organism>
<gene>
    <name evidence="6" type="ORF">DAPPUDRAFT_324977</name>
</gene>
<sequence length="2418" mass="275901">MAEAVRPRNKKKGKSKTKDKSVDPLESSKEILEIKNETRSIHFEDDCEKKSEAIIQVEERLQQDARKQPKTSKIEETDHIPNHSQNNEPECVENDFSSSVQLENTQIVSECGYNQTPSTCEESIYDKLSKLLMESPELTETKAPSAPAPSMLNATLEFNLDLPCDKIVADTAFPQSFKDNIIQVVLNQQQLSNLKPFTAEQLVSFYENQLLVGEMAVVESFLDCRKHLESHPLYESLTYFLRSRLMLKSTMEELDQVNRDVEMLASQLWTTETKRVVEYGECSDNKKVKGYYDFPVAHLNEKSSLQLIRQLQQQREKIQEKLVLSVYESHWWKLRVEWLICQGSQQSEHGSISVLFAFLRRPVKDPVFIDHLKSWLNYVAVSLLKRARKEDYLFLAHHALRCPTGLARWGSPYVQTPYYDPFEDRHGTNIHHVDVVLALLSILCQPVRSRQEFLQSWIDPDQDNHWVWLDSEGEDECTDNQMTVMNLTDDDLLSLLNQIPIANVFRFAFQLRQQDQVDVLTGPIKAGQWLRSFAIARHLLSMFESGLKTYQGLRYKNLAKKFGQLILHTVCNLSDIWQTQHMERFVDSAMLERISREYEHVVLEGLSLLIRTRQQRSWQLLSRIPLNGLTHRLRFQLWVRWHSEIIGEPIELDHLDSLNQESTFCADSFWNLLETKLIQLPEPDRFVFLVTLAAMASDGSASSDNSFLQLVAWELTELGLLSEITREICFETAKDLLVGIIDRYPPFVSFIFERLKQHHKLPVDSLAFYKDLPLHQWQPTITDFQLLRDWLLNEALDSVRHQLAVTVLTRLNWALEDIPKRPFLGTAFHQQTALLLTEVVSIHGRLPVPSAVPVLASNFLADSVQFLASFSRSWNSSSVVQWAWHLVLKLRLHIFDCFPDHLEWMLHHPQQAFRTVRQLKEDPHLLVLRQSPTPFSCYVALSMTNAGHSVPEFCSIGVDLLYTLSIADQHRPVVAILNHLFPLLVTCPDVLYDQGKLLDIFQRLVQADLTYYKRAKNLLTTQFPGDVLKMMASLIEITIWKLNGLNLAGATPALEIWINILTSFTKWNADKSILYLLDTLSRTAWMDPVSSQSCRRILSVVLQESSKVYRPSKGLVSRVGNWVSGSSEALGHLDATELIPPTPTFPYLSWIVMELEFERQSKMWQHLTIDLQPGKVKSVEQALKSIAGFLKIPPIGVNQLCLVRYAQMAVEIGLEHPLLPVIIQRFFSLYFSRPESTEIGSDSWAIGQRIMTNSPALSSLLKRLVLKWEEGVQLFQNDRIRSSFLQSCCLWVEDVKLLEPHVYLPSLAPNYHPARLLQLFEGSDMWLDLCNFNTIHAERQELRESWNKERNITTSVVFHKKTGDFLQLNKDTIFTRLQSYPEPIRLAQVALQRPFSRLGLAAFQNAGDLRRLLNPHLQVVVDCADQFSRRMAELTSLDCHYAELLMELYCPYRSERTLTVKCDGTQSGVCSGSAVIKLSCEPWRINSSVRKQLDTNRQEAIRLRSDFQDPNTQKLCVAALLLEDCVEQIRASSEPNVLETGAALFYILVELVSEESNSFLPTKQLLSTCLEGLGQCCIAGHPEQCRNLVGLLSSNSNLAGLVAPHFTPSTPDPSSAAIAAFLDSYRLVTTLSKHDSDLILVLLTKFDVRWWLNCRECYPQDRVKLLDIIITALDSFGPTPIEKAQAVHEILRRHLQHVLLHNFPEQYNRVLHLLLKSSEAQSCSPALWCDLINTLGQGLLRFQPESSMEEFRQQVLQYTTQQTLLDTTIILSQHFSKERQLHGLYGLYPKYRPYVHVVTCFLLTIGHGLCFATLQIDAGTPSDLLVGQLWTSIRDLYSPWILPYTQQHVNSNCAAWIQHASSDRTLLLPWIAADSGLASLMASSIIHCINFIHETIPAKQSILSQMLTFYLHGFCHTAVKPHILQVIHQALDNLPWQSFIPSLNDLEQMVRVVGQFLPEVHSFLVSLFVRCSLSSLIAQCKSQPATCARLLACLLHLHVRLAGEPTAQQNPMMKRILDEACSYPWQYIDPNVYDQVLNWYVSTCDPLFVLQPYLERQETSSSSNDALVFRLLQAASGYHIQSSDQIDNSFKKQMFIRSWIRLVALTVSRYRSLNQQHPKAIINAVSCLLEFICHNSQHAEYRSAIHEYLTVAVSSSSLIADALQNCICQRINSYPVDPALVETVLRVVTSIGGGHSDLKRVAAVLETALEHLEGTRSFIFGLLPTGGLKELTGVCWQQGCLLSWYCLVTNQGKIEVEDESYILEQMLSNCKLLSLSEALEPKLCFMYERLVNVWNLASPDLSPHRTAVKSEWCELLSSWIEENKSWLSTIGLGKVPKLSSKGRCLAHVMLCYLQPSGESLNQLEMKWKVNRQNADCKPAIECALQILKSEIPDGTILLQTIVPLLYARPYLLRLIAQT</sequence>
<evidence type="ECO:0000313" key="6">
    <source>
        <dbReference type="EMBL" id="EFX73736.1"/>
    </source>
</evidence>
<feature type="compositionally biased region" description="Basic and acidic residues" evidence="3">
    <location>
        <begin position="16"/>
        <end position="29"/>
    </location>
</feature>
<dbReference type="STRING" id="6669.E9H3C1"/>
<name>E9H3C1_DAPPU</name>
<accession>E9H3C1</accession>
<dbReference type="Pfam" id="PF26103">
    <property type="entry name" value="TPR_Epg5"/>
    <property type="match status" value="1"/>
</dbReference>
<feature type="domain" description="Epg5-like TPR" evidence="5">
    <location>
        <begin position="1158"/>
        <end position="1329"/>
    </location>
</feature>
<dbReference type="KEGG" id="dpx:DAPPUDRAFT_324977"/>
<evidence type="ECO:0000259" key="4">
    <source>
        <dbReference type="Pfam" id="PF26103"/>
    </source>
</evidence>
<keyword evidence="2" id="KW-0072">Autophagy</keyword>
<feature type="region of interest" description="Disordered" evidence="3">
    <location>
        <begin position="60"/>
        <end position="92"/>
    </location>
</feature>
<dbReference type="eggNOG" id="KOG3622">
    <property type="taxonomic scope" value="Eukaryota"/>
</dbReference>
<dbReference type="Proteomes" id="UP000000305">
    <property type="component" value="Unassembled WGS sequence"/>
</dbReference>
<dbReference type="OMA" id="LYCYEAE"/>
<dbReference type="InterPro" id="IPR059030">
    <property type="entry name" value="TPR_Epg5_mid"/>
</dbReference>
<dbReference type="FunCoup" id="E9H3C1">
    <property type="interactions" value="1813"/>
</dbReference>
<dbReference type="InParanoid" id="E9H3C1"/>
<dbReference type="OrthoDB" id="75419at2759"/>
<dbReference type="Pfam" id="PF26573">
    <property type="entry name" value="TPR_Epg5_2"/>
    <property type="match status" value="1"/>
</dbReference>
<proteinExistence type="inferred from homology"/>
<evidence type="ECO:0000256" key="1">
    <source>
        <dbReference type="ARBA" id="ARBA00010948"/>
    </source>
</evidence>
<evidence type="ECO:0000256" key="3">
    <source>
        <dbReference type="SAM" id="MobiDB-lite"/>
    </source>
</evidence>
<dbReference type="InterPro" id="IPR051436">
    <property type="entry name" value="Autophagy-related_EPG5"/>
</dbReference>
<feature type="domain" description="Epg5-like central TPR repeats" evidence="4">
    <location>
        <begin position="1581"/>
        <end position="1971"/>
    </location>
</feature>
<comment type="similarity">
    <text evidence="1">Belongs to the EPG5 family.</text>
</comment>
<protein>
    <recommendedName>
        <fullName evidence="8">Ectopic P granules protein 5 homolog</fullName>
    </recommendedName>
</protein>
<feature type="region of interest" description="Disordered" evidence="3">
    <location>
        <begin position="1"/>
        <end position="29"/>
    </location>
</feature>
<dbReference type="EMBL" id="GL732588">
    <property type="protein sequence ID" value="EFX73736.1"/>
    <property type="molecule type" value="Genomic_DNA"/>
</dbReference>
<dbReference type="GO" id="GO:0097352">
    <property type="term" value="P:autophagosome maturation"/>
    <property type="evidence" value="ECO:0000318"/>
    <property type="project" value="GO_Central"/>
</dbReference>
<feature type="compositionally biased region" description="Basic and acidic residues" evidence="3">
    <location>
        <begin position="60"/>
        <end position="81"/>
    </location>
</feature>
<evidence type="ECO:0000313" key="7">
    <source>
        <dbReference type="Proteomes" id="UP000000305"/>
    </source>
</evidence>
<evidence type="ECO:0000259" key="5">
    <source>
        <dbReference type="Pfam" id="PF26573"/>
    </source>
</evidence>
<evidence type="ECO:0000256" key="2">
    <source>
        <dbReference type="ARBA" id="ARBA00023006"/>
    </source>
</evidence>
<keyword evidence="7" id="KW-1185">Reference proteome</keyword>
<reference evidence="6 7" key="1">
    <citation type="journal article" date="2011" name="Science">
        <title>The ecoresponsive genome of Daphnia pulex.</title>
        <authorList>
            <person name="Colbourne J.K."/>
            <person name="Pfrender M.E."/>
            <person name="Gilbert D."/>
            <person name="Thomas W.K."/>
            <person name="Tucker A."/>
            <person name="Oakley T.H."/>
            <person name="Tokishita S."/>
            <person name="Aerts A."/>
            <person name="Arnold G.J."/>
            <person name="Basu M.K."/>
            <person name="Bauer D.J."/>
            <person name="Caceres C.E."/>
            <person name="Carmel L."/>
            <person name="Casola C."/>
            <person name="Choi J.H."/>
            <person name="Detter J.C."/>
            <person name="Dong Q."/>
            <person name="Dusheyko S."/>
            <person name="Eads B.D."/>
            <person name="Frohlich T."/>
            <person name="Geiler-Samerotte K.A."/>
            <person name="Gerlach D."/>
            <person name="Hatcher P."/>
            <person name="Jogdeo S."/>
            <person name="Krijgsveld J."/>
            <person name="Kriventseva E.V."/>
            <person name="Kultz D."/>
            <person name="Laforsch C."/>
            <person name="Lindquist E."/>
            <person name="Lopez J."/>
            <person name="Manak J.R."/>
            <person name="Muller J."/>
            <person name="Pangilinan J."/>
            <person name="Patwardhan R.P."/>
            <person name="Pitluck S."/>
            <person name="Pritham E.J."/>
            <person name="Rechtsteiner A."/>
            <person name="Rho M."/>
            <person name="Rogozin I.B."/>
            <person name="Sakarya O."/>
            <person name="Salamov A."/>
            <person name="Schaack S."/>
            <person name="Shapiro H."/>
            <person name="Shiga Y."/>
            <person name="Skalitzky C."/>
            <person name="Smith Z."/>
            <person name="Souvorov A."/>
            <person name="Sung W."/>
            <person name="Tang Z."/>
            <person name="Tsuchiya D."/>
            <person name="Tu H."/>
            <person name="Vos H."/>
            <person name="Wang M."/>
            <person name="Wolf Y.I."/>
            <person name="Yamagata H."/>
            <person name="Yamada T."/>
            <person name="Ye Y."/>
            <person name="Shaw J.R."/>
            <person name="Andrews J."/>
            <person name="Crease T.J."/>
            <person name="Tang H."/>
            <person name="Lucas S.M."/>
            <person name="Robertson H.M."/>
            <person name="Bork P."/>
            <person name="Koonin E.V."/>
            <person name="Zdobnov E.M."/>
            <person name="Grigoriev I.V."/>
            <person name="Lynch M."/>
            <person name="Boore J.L."/>
        </authorList>
    </citation>
    <scope>NUCLEOTIDE SEQUENCE [LARGE SCALE GENOMIC DNA]</scope>
</reference>
<dbReference type="PANTHER" id="PTHR31139:SF4">
    <property type="entry name" value="ECTOPIC P GRANULES PROTEIN 5 HOMOLOG"/>
    <property type="match status" value="1"/>
</dbReference>
<dbReference type="HOGENOM" id="CLU_000773_0_0_1"/>
<dbReference type="InterPro" id="IPR058750">
    <property type="entry name" value="TPR_Epg5"/>
</dbReference>
<dbReference type="GO" id="GO:0005737">
    <property type="term" value="C:cytoplasm"/>
    <property type="evidence" value="ECO:0000318"/>
    <property type="project" value="GO_Central"/>
</dbReference>